<protein>
    <recommendedName>
        <fullName evidence="4">Ribosomally synthesized peptide with SipW-like signal peptide</fullName>
    </recommendedName>
</protein>
<accession>A0ABP3RW79</accession>
<feature type="signal peptide" evidence="1">
    <location>
        <begin position="1"/>
        <end position="26"/>
    </location>
</feature>
<keyword evidence="1" id="KW-0732">Signal</keyword>
<sequence length="145" mass="14831">MRITKKLAGAVAVSAVVALGAGTAFAYWTSSGTGAGTGSVGTNVAFQVAGDLTTPLVLDAEQSWTVTVTNPASFAQTLSTLTVDFEPSDADCNKAWFTLTQPTVSPIDIAAGASQGYTAKLVLNNEAVNQDACKNNSIDFTYTAG</sequence>
<dbReference type="Proteomes" id="UP001500957">
    <property type="component" value="Unassembled WGS sequence"/>
</dbReference>
<reference evidence="3" key="1">
    <citation type="journal article" date="2019" name="Int. J. Syst. Evol. Microbiol.">
        <title>The Global Catalogue of Microorganisms (GCM) 10K type strain sequencing project: providing services to taxonomists for standard genome sequencing and annotation.</title>
        <authorList>
            <consortium name="The Broad Institute Genomics Platform"/>
            <consortium name="The Broad Institute Genome Sequencing Center for Infectious Disease"/>
            <person name="Wu L."/>
            <person name="Ma J."/>
        </authorList>
    </citation>
    <scope>NUCLEOTIDE SEQUENCE [LARGE SCALE GENOMIC DNA]</scope>
    <source>
        <strain evidence="3">JCM 10671</strain>
    </source>
</reference>
<evidence type="ECO:0000256" key="1">
    <source>
        <dbReference type="SAM" id="SignalP"/>
    </source>
</evidence>
<organism evidence="2 3">
    <name type="scientific">Sporichthya brevicatena</name>
    <dbReference type="NCBI Taxonomy" id="171442"/>
    <lineage>
        <taxon>Bacteria</taxon>
        <taxon>Bacillati</taxon>
        <taxon>Actinomycetota</taxon>
        <taxon>Actinomycetes</taxon>
        <taxon>Sporichthyales</taxon>
        <taxon>Sporichthyaceae</taxon>
        <taxon>Sporichthya</taxon>
    </lineage>
</organism>
<name>A0ABP3RW79_9ACTN</name>
<evidence type="ECO:0000313" key="2">
    <source>
        <dbReference type="EMBL" id="GAA0615735.1"/>
    </source>
</evidence>
<evidence type="ECO:0000313" key="3">
    <source>
        <dbReference type="Proteomes" id="UP001500957"/>
    </source>
</evidence>
<keyword evidence="3" id="KW-1185">Reference proteome</keyword>
<dbReference type="EMBL" id="BAAAHE010000012">
    <property type="protein sequence ID" value="GAA0615735.1"/>
    <property type="molecule type" value="Genomic_DNA"/>
</dbReference>
<proteinExistence type="predicted"/>
<comment type="caution">
    <text evidence="2">The sequence shown here is derived from an EMBL/GenBank/DDBJ whole genome shotgun (WGS) entry which is preliminary data.</text>
</comment>
<feature type="chain" id="PRO_5046967890" description="Ribosomally synthesized peptide with SipW-like signal peptide" evidence="1">
    <location>
        <begin position="27"/>
        <end position="145"/>
    </location>
</feature>
<evidence type="ECO:0008006" key="4">
    <source>
        <dbReference type="Google" id="ProtNLM"/>
    </source>
</evidence>
<gene>
    <name evidence="2" type="ORF">GCM10009547_17120</name>
</gene>
<dbReference type="RefSeq" id="WP_344603622.1">
    <property type="nucleotide sequence ID" value="NZ_BAAAHE010000012.1"/>
</dbReference>